<accession>A0A8H5Y1V4</accession>
<evidence type="ECO:0008006" key="4">
    <source>
        <dbReference type="Google" id="ProtNLM"/>
    </source>
</evidence>
<dbReference type="Proteomes" id="UP000544331">
    <property type="component" value="Unassembled WGS sequence"/>
</dbReference>
<name>A0A8H5Y1V4_9HYPO</name>
<dbReference type="PANTHER" id="PTHR42085:SF2">
    <property type="entry name" value="F-BOX DOMAIN-CONTAINING PROTEIN"/>
    <property type="match status" value="1"/>
</dbReference>
<reference evidence="2 3" key="1">
    <citation type="submission" date="2020-05" db="EMBL/GenBank/DDBJ databases">
        <title>Identification and distribution of gene clusters putatively required for synthesis of sphingolipid metabolism inhibitors in phylogenetically diverse species of the filamentous fungus Fusarium.</title>
        <authorList>
            <person name="Kim H.-S."/>
            <person name="Busman M."/>
            <person name="Brown D.W."/>
            <person name="Divon H."/>
            <person name="Uhlig S."/>
            <person name="Proctor R.H."/>
        </authorList>
    </citation>
    <scope>NUCLEOTIDE SEQUENCE [LARGE SCALE GENOMIC DNA]</scope>
    <source>
        <strain evidence="2 3">NRRL 66235</strain>
    </source>
</reference>
<protein>
    <recommendedName>
        <fullName evidence="4">F-box domain-containing protein</fullName>
    </recommendedName>
</protein>
<evidence type="ECO:0000313" key="3">
    <source>
        <dbReference type="Proteomes" id="UP000544331"/>
    </source>
</evidence>
<gene>
    <name evidence="2" type="ORF">FMUND_12563</name>
</gene>
<evidence type="ECO:0000256" key="1">
    <source>
        <dbReference type="SAM" id="MobiDB-lite"/>
    </source>
</evidence>
<dbReference type="InterPro" id="IPR038883">
    <property type="entry name" value="AN11006-like"/>
</dbReference>
<dbReference type="PANTHER" id="PTHR42085">
    <property type="entry name" value="F-BOX DOMAIN-CONTAINING PROTEIN"/>
    <property type="match status" value="1"/>
</dbReference>
<evidence type="ECO:0000313" key="2">
    <source>
        <dbReference type="EMBL" id="KAF5704375.1"/>
    </source>
</evidence>
<feature type="region of interest" description="Disordered" evidence="1">
    <location>
        <begin position="277"/>
        <end position="305"/>
    </location>
</feature>
<feature type="region of interest" description="Disordered" evidence="1">
    <location>
        <begin position="1"/>
        <end position="44"/>
    </location>
</feature>
<feature type="compositionally biased region" description="Low complexity" evidence="1">
    <location>
        <begin position="7"/>
        <end position="34"/>
    </location>
</feature>
<dbReference type="EMBL" id="JAAOAN010000517">
    <property type="protein sequence ID" value="KAF5704375.1"/>
    <property type="molecule type" value="Genomic_DNA"/>
</dbReference>
<organism evidence="2 3">
    <name type="scientific">Fusarium mundagurra</name>
    <dbReference type="NCBI Taxonomy" id="1567541"/>
    <lineage>
        <taxon>Eukaryota</taxon>
        <taxon>Fungi</taxon>
        <taxon>Dikarya</taxon>
        <taxon>Ascomycota</taxon>
        <taxon>Pezizomycotina</taxon>
        <taxon>Sordariomycetes</taxon>
        <taxon>Hypocreomycetidae</taxon>
        <taxon>Hypocreales</taxon>
        <taxon>Nectriaceae</taxon>
        <taxon>Fusarium</taxon>
        <taxon>Fusarium fujikuroi species complex</taxon>
    </lineage>
</organism>
<dbReference type="OrthoDB" id="5372935at2759"/>
<comment type="caution">
    <text evidence="2">The sequence shown here is derived from an EMBL/GenBank/DDBJ whole genome shotgun (WGS) entry which is preliminary data.</text>
</comment>
<proteinExistence type="predicted"/>
<dbReference type="AlphaFoldDB" id="A0A8H5Y1V4"/>
<sequence>MARRSSKSSASRPALSSRPAGSIRIVMPSKKSAPPADPAPTVTEEDVNKINIADLTLDVPLIPLRPKRRVPKTPFHFLSLPAEVRIQIYTYFFDDVDKILDLGPQNYKRVHKKLGLMRVCRQVHDEATFAFYSTRTFRLFPTYPGKYFKSKKPLLARLKPQQRRYITSLQLRLGPGWGAPPKGWVVNPALGLSDCVDVGRLSVFVECDPNDKFYEGFRRGEGFYEGFCQNLLADVLADLPSVHTVQLDGYSHIRKSGDMMRGLIDVATEAGLTIEWGPESGWTDSSVDEEGETKPVNFPDGFPHPGYEEHSLLALA</sequence>
<keyword evidence="3" id="KW-1185">Reference proteome</keyword>